<proteinExistence type="predicted"/>
<gene>
    <name evidence="1" type="ORF">BLL52_3077</name>
</gene>
<dbReference type="Proteomes" id="UP000185911">
    <property type="component" value="Unassembled WGS sequence"/>
</dbReference>
<organism evidence="1 2">
    <name type="scientific">Rhodoferax antarcticus ANT.BR</name>
    <dbReference type="NCBI Taxonomy" id="1111071"/>
    <lineage>
        <taxon>Bacteria</taxon>
        <taxon>Pseudomonadati</taxon>
        <taxon>Pseudomonadota</taxon>
        <taxon>Betaproteobacteria</taxon>
        <taxon>Burkholderiales</taxon>
        <taxon>Comamonadaceae</taxon>
        <taxon>Rhodoferax</taxon>
    </lineage>
</organism>
<dbReference type="AlphaFoldDB" id="A0A1Q8YCA3"/>
<sequence length="39" mass="4261">MSSVLFTTCLLGKLVFKNFLLQALYCVVQLASCFSVAVC</sequence>
<accession>A0A1Q8YCA3</accession>
<comment type="caution">
    <text evidence="1">The sequence shown here is derived from an EMBL/GenBank/DDBJ whole genome shotgun (WGS) entry which is preliminary data.</text>
</comment>
<keyword evidence="2" id="KW-1185">Reference proteome</keyword>
<protein>
    <submittedName>
        <fullName evidence="1">Uncharacterized protein</fullName>
    </submittedName>
</protein>
<evidence type="ECO:0000313" key="2">
    <source>
        <dbReference type="Proteomes" id="UP000185911"/>
    </source>
</evidence>
<evidence type="ECO:0000313" key="1">
    <source>
        <dbReference type="EMBL" id="OLP05625.1"/>
    </source>
</evidence>
<dbReference type="EMBL" id="MSYM01000015">
    <property type="protein sequence ID" value="OLP05625.1"/>
    <property type="molecule type" value="Genomic_DNA"/>
</dbReference>
<name>A0A1Q8YCA3_9BURK</name>
<reference evidence="1 2" key="1">
    <citation type="submission" date="2017-01" db="EMBL/GenBank/DDBJ databases">
        <title>Genome sequence of Rhodoferax antarcticus ANT.BR, a psychrophilic purple nonsulfur bacterium from an Antarctic microbial mat.</title>
        <authorList>
            <person name="Baker J."/>
            <person name="Riester C."/>
            <person name="Skinner B."/>
            <person name="Newell A."/>
            <person name="Swingley W."/>
            <person name="Madigan M."/>
            <person name="Jung D."/>
            <person name="Asao M."/>
            <person name="Chen M."/>
            <person name="Loughlin P."/>
            <person name="Pan H."/>
            <person name="Lin S."/>
            <person name="Li N."/>
            <person name="Shaw J."/>
            <person name="Prado M."/>
            <person name="Sherman C."/>
            <person name="Li X."/>
            <person name="Tang J."/>
            <person name="Blankenship R."/>
            <person name="Zhao T."/>
            <person name="Touchman J."/>
            <person name="Sattley M."/>
        </authorList>
    </citation>
    <scope>NUCLEOTIDE SEQUENCE [LARGE SCALE GENOMIC DNA]</scope>
    <source>
        <strain evidence="1 2">ANT.BR</strain>
    </source>
</reference>